<dbReference type="InterPro" id="IPR028082">
    <property type="entry name" value="Peripla_BP_I"/>
</dbReference>
<dbReference type="KEGG" id="hat:RC74_10985"/>
<reference evidence="5 6" key="1">
    <citation type="submission" date="2016-02" db="EMBL/GenBank/DDBJ databases">
        <title>Complete genome sequence of Halocynthiibacter arcticus PAMC 20958t from arctic marine sediment.</title>
        <authorList>
            <person name="Lee Y.M."/>
            <person name="Baek K."/>
            <person name="Lee H.K."/>
            <person name="Shin S.C."/>
        </authorList>
    </citation>
    <scope>NUCLEOTIDE SEQUENCE [LARGE SCALE GENOMIC DNA]</scope>
    <source>
        <strain evidence="5">PAMC 20958</strain>
    </source>
</reference>
<dbReference type="SUPFAM" id="SSF47413">
    <property type="entry name" value="lambda repressor-like DNA-binding domains"/>
    <property type="match status" value="1"/>
</dbReference>
<dbReference type="SMART" id="SM00354">
    <property type="entry name" value="HTH_LACI"/>
    <property type="match status" value="1"/>
</dbReference>
<evidence type="ECO:0000313" key="5">
    <source>
        <dbReference type="EMBL" id="AML51717.1"/>
    </source>
</evidence>
<dbReference type="Proteomes" id="UP000070371">
    <property type="component" value="Chromosome"/>
</dbReference>
<dbReference type="Pfam" id="PF00356">
    <property type="entry name" value="LacI"/>
    <property type="match status" value="1"/>
</dbReference>
<proteinExistence type="predicted"/>
<dbReference type="Gene3D" id="3.40.50.2300">
    <property type="match status" value="2"/>
</dbReference>
<evidence type="ECO:0000259" key="4">
    <source>
        <dbReference type="PROSITE" id="PS50932"/>
    </source>
</evidence>
<evidence type="ECO:0000256" key="3">
    <source>
        <dbReference type="ARBA" id="ARBA00023163"/>
    </source>
</evidence>
<dbReference type="SUPFAM" id="SSF53822">
    <property type="entry name" value="Periplasmic binding protein-like I"/>
    <property type="match status" value="1"/>
</dbReference>
<accession>A0A126V0P2</accession>
<dbReference type="CDD" id="cd06278">
    <property type="entry name" value="PBP1_LacI-like"/>
    <property type="match status" value="1"/>
</dbReference>
<evidence type="ECO:0000313" key="6">
    <source>
        <dbReference type="Proteomes" id="UP000070371"/>
    </source>
</evidence>
<dbReference type="InterPro" id="IPR010982">
    <property type="entry name" value="Lambda_DNA-bd_dom_sf"/>
</dbReference>
<dbReference type="EMBL" id="CP014327">
    <property type="protein sequence ID" value="AML51717.1"/>
    <property type="molecule type" value="Genomic_DNA"/>
</dbReference>
<organism evidence="5 6">
    <name type="scientific">Falsihalocynthiibacter arcticus</name>
    <dbReference type="NCBI Taxonomy" id="1579316"/>
    <lineage>
        <taxon>Bacteria</taxon>
        <taxon>Pseudomonadati</taxon>
        <taxon>Pseudomonadota</taxon>
        <taxon>Alphaproteobacteria</taxon>
        <taxon>Rhodobacterales</taxon>
        <taxon>Roseobacteraceae</taxon>
        <taxon>Falsihalocynthiibacter</taxon>
    </lineage>
</organism>
<sequence>MKVTARDVAKSAETSVSAISRAFRSDSSLSDDVRQRVLRIAAEMGYVIPSQRMAAQGKTRTISLVVGDVVNPFYPSILEAFSSAAMDEGILLNLHVVPQGKSVDSVIAHVLGQRSSAVIVTSATLSSDLAVQCLQKGLPVVLFNRVQINTGLSAVCCDNYAGAQQVVDFLLTKGYQRIAFVGGLRNTSTHLERWRGFEDRMNDAGRPVFRSVSGSFDYDVSFAAVVDLLNDSQPPDAIFCANDIMAMAAIDAAKSQGRSIPHDVAVVGFDDVPMAAWQSYRLTTVRQRVRLMVQDTFKLISQLIEDPAARGTIRITPSVLIERDSA</sequence>
<dbReference type="RefSeq" id="WP_039004323.1">
    <property type="nucleotide sequence ID" value="NZ_CP014327.1"/>
</dbReference>
<keyword evidence="6" id="KW-1185">Reference proteome</keyword>
<name>A0A126V0P2_9RHOB</name>
<dbReference type="InterPro" id="IPR001761">
    <property type="entry name" value="Peripla_BP/Lac1_sug-bd_dom"/>
</dbReference>
<dbReference type="AlphaFoldDB" id="A0A126V0P2"/>
<dbReference type="Gene3D" id="1.10.260.40">
    <property type="entry name" value="lambda repressor-like DNA-binding domains"/>
    <property type="match status" value="1"/>
</dbReference>
<keyword evidence="2" id="KW-0238">DNA-binding</keyword>
<dbReference type="GO" id="GO:0003700">
    <property type="term" value="F:DNA-binding transcription factor activity"/>
    <property type="evidence" value="ECO:0007669"/>
    <property type="project" value="TreeGrafter"/>
</dbReference>
<dbReference type="CDD" id="cd01392">
    <property type="entry name" value="HTH_LacI"/>
    <property type="match status" value="1"/>
</dbReference>
<dbReference type="Pfam" id="PF00532">
    <property type="entry name" value="Peripla_BP_1"/>
    <property type="match status" value="1"/>
</dbReference>
<dbReference type="STRING" id="1579316.RC74_10985"/>
<keyword evidence="3" id="KW-0804">Transcription</keyword>
<dbReference type="PANTHER" id="PTHR30146:SF120">
    <property type="entry name" value="ALANINE RACEMASE"/>
    <property type="match status" value="1"/>
</dbReference>
<dbReference type="OrthoDB" id="8433438at2"/>
<dbReference type="GO" id="GO:0000976">
    <property type="term" value="F:transcription cis-regulatory region binding"/>
    <property type="evidence" value="ECO:0007669"/>
    <property type="project" value="TreeGrafter"/>
</dbReference>
<dbReference type="InterPro" id="IPR000843">
    <property type="entry name" value="HTH_LacI"/>
</dbReference>
<feature type="domain" description="HTH lacI-type" evidence="4">
    <location>
        <begin position="3"/>
        <end position="56"/>
    </location>
</feature>
<gene>
    <name evidence="5" type="ORF">RC74_10985</name>
</gene>
<evidence type="ECO:0000256" key="2">
    <source>
        <dbReference type="ARBA" id="ARBA00023125"/>
    </source>
</evidence>
<evidence type="ECO:0000256" key="1">
    <source>
        <dbReference type="ARBA" id="ARBA00023015"/>
    </source>
</evidence>
<dbReference type="PANTHER" id="PTHR30146">
    <property type="entry name" value="LACI-RELATED TRANSCRIPTIONAL REPRESSOR"/>
    <property type="match status" value="1"/>
</dbReference>
<dbReference type="PROSITE" id="PS50932">
    <property type="entry name" value="HTH_LACI_2"/>
    <property type="match status" value="1"/>
</dbReference>
<keyword evidence="1" id="KW-0805">Transcription regulation</keyword>
<protein>
    <recommendedName>
        <fullName evidence="4">HTH lacI-type domain-containing protein</fullName>
    </recommendedName>
</protein>